<dbReference type="Pfam" id="PF05724">
    <property type="entry name" value="TPMT"/>
    <property type="match status" value="1"/>
</dbReference>
<dbReference type="GO" id="GO:0008757">
    <property type="term" value="F:S-adenosylmethionine-dependent methyltransferase activity"/>
    <property type="evidence" value="ECO:0007669"/>
    <property type="project" value="InterPro"/>
</dbReference>
<evidence type="ECO:0000256" key="2">
    <source>
        <dbReference type="ARBA" id="ARBA00022603"/>
    </source>
</evidence>
<dbReference type="InterPro" id="IPR029063">
    <property type="entry name" value="SAM-dependent_MTases_sf"/>
</dbReference>
<dbReference type="CDD" id="cd02440">
    <property type="entry name" value="AdoMet_MTases"/>
    <property type="match status" value="1"/>
</dbReference>
<dbReference type="SUPFAM" id="SSF53335">
    <property type="entry name" value="S-adenosyl-L-methionine-dependent methyltransferases"/>
    <property type="match status" value="1"/>
</dbReference>
<evidence type="ECO:0000313" key="5">
    <source>
        <dbReference type="EMBL" id="MBB5016963.1"/>
    </source>
</evidence>
<gene>
    <name evidence="5" type="ORF">HNQ59_000225</name>
</gene>
<keyword evidence="2 5" id="KW-0489">Methyltransferase</keyword>
<dbReference type="EMBL" id="JACHHY010000001">
    <property type="protein sequence ID" value="MBB5016963.1"/>
    <property type="molecule type" value="Genomic_DNA"/>
</dbReference>
<dbReference type="InterPro" id="IPR008854">
    <property type="entry name" value="TPMT"/>
</dbReference>
<keyword evidence="4" id="KW-0949">S-adenosyl-L-methionine</keyword>
<dbReference type="AlphaFoldDB" id="A0A840MLB6"/>
<dbReference type="RefSeq" id="WP_184033982.1">
    <property type="nucleotide sequence ID" value="NZ_JACHHY010000001.1"/>
</dbReference>
<keyword evidence="1" id="KW-0597">Phosphoprotein</keyword>
<organism evidence="5 6">
    <name type="scientific">Chitinivorax tropicus</name>
    <dbReference type="NCBI Taxonomy" id="714531"/>
    <lineage>
        <taxon>Bacteria</taxon>
        <taxon>Pseudomonadati</taxon>
        <taxon>Pseudomonadota</taxon>
        <taxon>Betaproteobacteria</taxon>
        <taxon>Chitinivorax</taxon>
    </lineage>
</organism>
<evidence type="ECO:0000256" key="3">
    <source>
        <dbReference type="ARBA" id="ARBA00022679"/>
    </source>
</evidence>
<sequence length="193" mass="21633">MAQDSSLPEFWETRYQSQVTPWDAGGTHPALHDWLRQRPPGRVLIPGCGTGHEVVAFAKAGWDVLAIDFSEGAIAQAQQTLGELGRHVVFGDFFRFDSGPAYDVVFERAFLCALPRSCWAEYARRQAELLKPQGLLAGFFFLKDTPTGPPFGTSQTELDQLLHADFTLLAAQPVKASVPTFDGHEWWQTWQRR</sequence>
<protein>
    <submittedName>
        <fullName evidence="5">SAM-dependent methyltransferase</fullName>
    </submittedName>
</protein>
<reference evidence="5 6" key="1">
    <citation type="submission" date="2020-08" db="EMBL/GenBank/DDBJ databases">
        <title>Genomic Encyclopedia of Type Strains, Phase IV (KMG-IV): sequencing the most valuable type-strain genomes for metagenomic binning, comparative biology and taxonomic classification.</title>
        <authorList>
            <person name="Goeker M."/>
        </authorList>
    </citation>
    <scope>NUCLEOTIDE SEQUENCE [LARGE SCALE GENOMIC DNA]</scope>
    <source>
        <strain evidence="5 6">DSM 27165</strain>
    </source>
</reference>
<accession>A0A840MLB6</accession>
<evidence type="ECO:0000256" key="4">
    <source>
        <dbReference type="ARBA" id="ARBA00022691"/>
    </source>
</evidence>
<name>A0A840MLB6_9PROT</name>
<dbReference type="GO" id="GO:0032259">
    <property type="term" value="P:methylation"/>
    <property type="evidence" value="ECO:0007669"/>
    <property type="project" value="UniProtKB-KW"/>
</dbReference>
<comment type="caution">
    <text evidence="5">The sequence shown here is derived from an EMBL/GenBank/DDBJ whole genome shotgun (WGS) entry which is preliminary data.</text>
</comment>
<dbReference type="Gene3D" id="3.40.50.150">
    <property type="entry name" value="Vaccinia Virus protein VP39"/>
    <property type="match status" value="1"/>
</dbReference>
<evidence type="ECO:0000313" key="6">
    <source>
        <dbReference type="Proteomes" id="UP000575898"/>
    </source>
</evidence>
<dbReference type="Proteomes" id="UP000575898">
    <property type="component" value="Unassembled WGS sequence"/>
</dbReference>
<proteinExistence type="predicted"/>
<evidence type="ECO:0000256" key="1">
    <source>
        <dbReference type="ARBA" id="ARBA00022553"/>
    </source>
</evidence>
<dbReference type="PANTHER" id="PTHR32183:SF6">
    <property type="entry name" value="CYSTEINE SULFINATE DESULFINASE_CYSTEINE DESULFURASE AND RELATED ENZYMES"/>
    <property type="match status" value="1"/>
</dbReference>
<keyword evidence="3 5" id="KW-0808">Transferase</keyword>
<keyword evidence="6" id="KW-1185">Reference proteome</keyword>
<dbReference type="PROSITE" id="PS51585">
    <property type="entry name" value="SAM_MT_TPMT"/>
    <property type="match status" value="1"/>
</dbReference>
<dbReference type="PANTHER" id="PTHR32183">
    <property type="match status" value="1"/>
</dbReference>